<evidence type="ECO:0000313" key="3">
    <source>
        <dbReference type="Proteomes" id="UP000781932"/>
    </source>
</evidence>
<sequence>MNATPMMFGVQQYPIPDMTRKRGREDDDDMMNGTLSFGEHRNKRLQCLPLRTSPNSKRCFAPVMPLNAVPCTLTPGDSDSEEQPKSHFSPWSSSPAQGSCQPSPFQQTDHDMDMMDTMSPPPVPQVHARPDPASSVNGRMPTPIQPNFAAQVRGGAWGGPGPAVSHLNGVVNMGHMHAGFGSAESRSIPRSMDAGDDWHAVQNRRLPSPISEGEDSTSHVGSASLSPPGMILDNGFSSNLAMRLEQSSLDGSHDMDMMGIEDHAGHMGEEPVTTTIDAHPTETTSAPATPSPGRKGHIRSRHTVNHWTWQPGMRKSFSIGYRADCEKCRLKVPGHFNHIIVS</sequence>
<evidence type="ECO:0000256" key="1">
    <source>
        <dbReference type="SAM" id="MobiDB-lite"/>
    </source>
</evidence>
<keyword evidence="3" id="KW-1185">Reference proteome</keyword>
<feature type="compositionally biased region" description="Polar residues" evidence="1">
    <location>
        <begin position="89"/>
        <end position="107"/>
    </location>
</feature>
<dbReference type="Proteomes" id="UP000781932">
    <property type="component" value="Unassembled WGS sequence"/>
</dbReference>
<reference evidence="2" key="1">
    <citation type="submission" date="2020-03" db="EMBL/GenBank/DDBJ databases">
        <authorList>
            <person name="He L."/>
        </authorList>
    </citation>
    <scope>NUCLEOTIDE SEQUENCE</scope>
    <source>
        <strain evidence="2">CkLH20</strain>
    </source>
</reference>
<feature type="region of interest" description="Disordered" evidence="1">
    <location>
        <begin position="207"/>
        <end position="230"/>
    </location>
</feature>
<accession>A0A9P6HZQ8</accession>
<dbReference type="AlphaFoldDB" id="A0A9P6HZQ8"/>
<evidence type="ECO:0000313" key="2">
    <source>
        <dbReference type="EMBL" id="KAF9873429.1"/>
    </source>
</evidence>
<proteinExistence type="predicted"/>
<reference evidence="2" key="2">
    <citation type="submission" date="2020-11" db="EMBL/GenBank/DDBJ databases">
        <title>Whole genome sequencing of Colletotrichum sp.</title>
        <authorList>
            <person name="Li H."/>
        </authorList>
    </citation>
    <scope>NUCLEOTIDE SEQUENCE</scope>
    <source>
        <strain evidence="2">CkLH20</strain>
    </source>
</reference>
<feature type="region of interest" description="Disordered" evidence="1">
    <location>
        <begin position="279"/>
        <end position="301"/>
    </location>
</feature>
<name>A0A9P6HZQ8_9PEZI</name>
<feature type="compositionally biased region" description="Low complexity" evidence="1">
    <location>
        <begin position="281"/>
        <end position="292"/>
    </location>
</feature>
<dbReference type="GeneID" id="62165031"/>
<protein>
    <submittedName>
        <fullName evidence="2">Uncharacterized protein</fullName>
    </submittedName>
</protein>
<dbReference type="RefSeq" id="XP_038742890.1">
    <property type="nucleotide sequence ID" value="XM_038891957.1"/>
</dbReference>
<gene>
    <name evidence="2" type="ORF">CkaCkLH20_09242</name>
</gene>
<comment type="caution">
    <text evidence="2">The sequence shown here is derived from an EMBL/GenBank/DDBJ whole genome shotgun (WGS) entry which is preliminary data.</text>
</comment>
<dbReference type="EMBL" id="JAATWM020000032">
    <property type="protein sequence ID" value="KAF9873429.1"/>
    <property type="molecule type" value="Genomic_DNA"/>
</dbReference>
<organism evidence="2 3">
    <name type="scientific">Colletotrichum karsti</name>
    <dbReference type="NCBI Taxonomy" id="1095194"/>
    <lineage>
        <taxon>Eukaryota</taxon>
        <taxon>Fungi</taxon>
        <taxon>Dikarya</taxon>
        <taxon>Ascomycota</taxon>
        <taxon>Pezizomycotina</taxon>
        <taxon>Sordariomycetes</taxon>
        <taxon>Hypocreomycetidae</taxon>
        <taxon>Glomerellales</taxon>
        <taxon>Glomerellaceae</taxon>
        <taxon>Colletotrichum</taxon>
        <taxon>Colletotrichum boninense species complex</taxon>
    </lineage>
</organism>
<dbReference type="OrthoDB" id="2446291at2759"/>
<feature type="region of interest" description="Disordered" evidence="1">
    <location>
        <begin position="72"/>
        <end position="119"/>
    </location>
</feature>